<dbReference type="Gene3D" id="3.10.450.50">
    <property type="match status" value="1"/>
</dbReference>
<dbReference type="EMBL" id="JAWJZB010000007">
    <property type="protein sequence ID" value="MDV5088498.1"/>
    <property type="molecule type" value="Genomic_DNA"/>
</dbReference>
<dbReference type="InterPro" id="IPR009959">
    <property type="entry name" value="Cyclase_SnoaL-like"/>
</dbReference>
<proteinExistence type="predicted"/>
<dbReference type="PANTHER" id="PTHR38436:SF1">
    <property type="entry name" value="ESTER CYCLASE"/>
    <property type="match status" value="1"/>
</dbReference>
<dbReference type="SUPFAM" id="SSF54427">
    <property type="entry name" value="NTF2-like"/>
    <property type="match status" value="1"/>
</dbReference>
<gene>
    <name evidence="2" type="ORF">RVY80_06550</name>
</gene>
<protein>
    <submittedName>
        <fullName evidence="2">Ester cyclase</fullName>
    </submittedName>
</protein>
<evidence type="ECO:0000313" key="2">
    <source>
        <dbReference type="EMBL" id="MDV5088498.1"/>
    </source>
</evidence>
<dbReference type="PANTHER" id="PTHR38436">
    <property type="entry name" value="POLYKETIDE CYCLASE SNOAL-LIKE DOMAIN"/>
    <property type="match status" value="1"/>
</dbReference>
<feature type="chain" id="PRO_5047298089" evidence="1">
    <location>
        <begin position="23"/>
        <end position="195"/>
    </location>
</feature>
<sequence>MKRSLAILFAVAFMSSASVVSADDVVTANATISQPVVAPRSIPLVSQQEIEKVQKTEVTKANKDALAKKAAEAATNKEIAVTFWNALFNQHDLEVVDSMVGSKYIQHNPTYPDGKKPFKEAVAGFLAEFPESTAEIKHVAAEGDLVFIHNHIKLNATDRGQAAVDIFRIKDGKIIEHWDVIQDVPETAVHTNTMF</sequence>
<keyword evidence="3" id="KW-1185">Reference proteome</keyword>
<reference evidence="2 3" key="1">
    <citation type="submission" date="2023-10" db="EMBL/GenBank/DDBJ databases">
        <title>Veillonella sp. nov., isolated from a pig farm feces dump.</title>
        <authorList>
            <person name="Chang Y.-H."/>
        </authorList>
    </citation>
    <scope>NUCLEOTIDE SEQUENCE [LARGE SCALE GENOMIC DNA]</scope>
    <source>
        <strain evidence="2 3">YH-vei2233</strain>
    </source>
</reference>
<dbReference type="RefSeq" id="WP_317330012.1">
    <property type="nucleotide sequence ID" value="NZ_JAWJZA010000006.1"/>
</dbReference>
<accession>A0ABU3Z9A2</accession>
<dbReference type="InterPro" id="IPR032710">
    <property type="entry name" value="NTF2-like_dom_sf"/>
</dbReference>
<feature type="signal peptide" evidence="1">
    <location>
        <begin position="1"/>
        <end position="22"/>
    </location>
</feature>
<dbReference type="Pfam" id="PF07366">
    <property type="entry name" value="SnoaL"/>
    <property type="match status" value="1"/>
</dbReference>
<keyword evidence="1" id="KW-0732">Signal</keyword>
<dbReference type="Proteomes" id="UP001272515">
    <property type="component" value="Unassembled WGS sequence"/>
</dbReference>
<comment type="caution">
    <text evidence="2">The sequence shown here is derived from an EMBL/GenBank/DDBJ whole genome shotgun (WGS) entry which is preliminary data.</text>
</comment>
<evidence type="ECO:0000313" key="3">
    <source>
        <dbReference type="Proteomes" id="UP001272515"/>
    </source>
</evidence>
<evidence type="ECO:0000256" key="1">
    <source>
        <dbReference type="SAM" id="SignalP"/>
    </source>
</evidence>
<organism evidence="2 3">
    <name type="scientific">Veillonella absiana</name>
    <dbReference type="NCBI Taxonomy" id="3079305"/>
    <lineage>
        <taxon>Bacteria</taxon>
        <taxon>Bacillati</taxon>
        <taxon>Bacillota</taxon>
        <taxon>Negativicutes</taxon>
        <taxon>Veillonellales</taxon>
        <taxon>Veillonellaceae</taxon>
        <taxon>Veillonella</taxon>
    </lineage>
</organism>
<name>A0ABU3Z9A2_9FIRM</name>